<keyword evidence="5" id="KW-1185">Reference proteome</keyword>
<feature type="region of interest" description="Disordered" evidence="1">
    <location>
        <begin position="413"/>
        <end position="432"/>
    </location>
</feature>
<feature type="transmembrane region" description="Helical" evidence="2">
    <location>
        <begin position="240"/>
        <end position="262"/>
    </location>
</feature>
<reference evidence="4" key="1">
    <citation type="journal article" date="2023" name="Mol. Phylogenet. Evol.">
        <title>Genome-scale phylogeny and comparative genomics of the fungal order Sordariales.</title>
        <authorList>
            <person name="Hensen N."/>
            <person name="Bonometti L."/>
            <person name="Westerberg I."/>
            <person name="Brannstrom I.O."/>
            <person name="Guillou S."/>
            <person name="Cros-Aarteil S."/>
            <person name="Calhoun S."/>
            <person name="Haridas S."/>
            <person name="Kuo A."/>
            <person name="Mondo S."/>
            <person name="Pangilinan J."/>
            <person name="Riley R."/>
            <person name="LaButti K."/>
            <person name="Andreopoulos B."/>
            <person name="Lipzen A."/>
            <person name="Chen C."/>
            <person name="Yan M."/>
            <person name="Daum C."/>
            <person name="Ng V."/>
            <person name="Clum A."/>
            <person name="Steindorff A."/>
            <person name="Ohm R.A."/>
            <person name="Martin F."/>
            <person name="Silar P."/>
            <person name="Natvig D.O."/>
            <person name="Lalanne C."/>
            <person name="Gautier V."/>
            <person name="Ament-Velasquez S.L."/>
            <person name="Kruys A."/>
            <person name="Hutchinson M.I."/>
            <person name="Powell A.J."/>
            <person name="Barry K."/>
            <person name="Miller A.N."/>
            <person name="Grigoriev I.V."/>
            <person name="Debuchy R."/>
            <person name="Gladieux P."/>
            <person name="Hiltunen Thoren M."/>
            <person name="Johannesson H."/>
        </authorList>
    </citation>
    <scope>NUCLEOTIDE SEQUENCE</scope>
    <source>
        <strain evidence="4">PSN243</strain>
    </source>
</reference>
<reference evidence="4" key="2">
    <citation type="submission" date="2023-05" db="EMBL/GenBank/DDBJ databases">
        <authorList>
            <consortium name="Lawrence Berkeley National Laboratory"/>
            <person name="Steindorff A."/>
            <person name="Hensen N."/>
            <person name="Bonometti L."/>
            <person name="Westerberg I."/>
            <person name="Brannstrom I.O."/>
            <person name="Guillou S."/>
            <person name="Cros-Aarteil S."/>
            <person name="Calhoun S."/>
            <person name="Haridas S."/>
            <person name="Kuo A."/>
            <person name="Mondo S."/>
            <person name="Pangilinan J."/>
            <person name="Riley R."/>
            <person name="Labutti K."/>
            <person name="Andreopoulos B."/>
            <person name="Lipzen A."/>
            <person name="Chen C."/>
            <person name="Yanf M."/>
            <person name="Daum C."/>
            <person name="Ng V."/>
            <person name="Clum A."/>
            <person name="Ohm R."/>
            <person name="Martin F."/>
            <person name="Silar P."/>
            <person name="Natvig D."/>
            <person name="Lalanne C."/>
            <person name="Gautier V."/>
            <person name="Ament-Velasquez S.L."/>
            <person name="Kruys A."/>
            <person name="Hutchinson M.I."/>
            <person name="Powell A.J."/>
            <person name="Barry K."/>
            <person name="Miller A.N."/>
            <person name="Grigoriev I.V."/>
            <person name="Debuchy R."/>
            <person name="Gladieux P."/>
            <person name="Thoren M.H."/>
            <person name="Johannesson H."/>
        </authorList>
    </citation>
    <scope>NUCLEOTIDE SEQUENCE</scope>
    <source>
        <strain evidence="4">PSN243</strain>
    </source>
</reference>
<dbReference type="Proteomes" id="UP001321760">
    <property type="component" value="Unassembled WGS sequence"/>
</dbReference>
<feature type="chain" id="PRO_5044024063" description="Mid2 domain-containing protein" evidence="3">
    <location>
        <begin position="18"/>
        <end position="432"/>
    </location>
</feature>
<evidence type="ECO:0000313" key="5">
    <source>
        <dbReference type="Proteomes" id="UP001321760"/>
    </source>
</evidence>
<feature type="region of interest" description="Disordered" evidence="1">
    <location>
        <begin position="268"/>
        <end position="287"/>
    </location>
</feature>
<feature type="signal peptide" evidence="3">
    <location>
        <begin position="1"/>
        <end position="17"/>
    </location>
</feature>
<name>A0AAV9GYM2_9PEZI</name>
<dbReference type="AlphaFoldDB" id="A0AAV9GYM2"/>
<proteinExistence type="predicted"/>
<feature type="region of interest" description="Disordered" evidence="1">
    <location>
        <begin position="360"/>
        <end position="397"/>
    </location>
</feature>
<evidence type="ECO:0000313" key="4">
    <source>
        <dbReference type="EMBL" id="KAK4452437.1"/>
    </source>
</evidence>
<keyword evidence="2" id="KW-0812">Transmembrane</keyword>
<comment type="caution">
    <text evidence="4">The sequence shown here is derived from an EMBL/GenBank/DDBJ whole genome shotgun (WGS) entry which is preliminary data.</text>
</comment>
<dbReference type="EMBL" id="MU865924">
    <property type="protein sequence ID" value="KAK4452437.1"/>
    <property type="molecule type" value="Genomic_DNA"/>
</dbReference>
<keyword evidence="3" id="KW-0732">Signal</keyword>
<evidence type="ECO:0000256" key="3">
    <source>
        <dbReference type="SAM" id="SignalP"/>
    </source>
</evidence>
<gene>
    <name evidence="4" type="ORF">QBC34DRAFT_36000</name>
</gene>
<sequence length="432" mass="44666">MLIRTSIAGWLFAGAVAQYEPFLPAETGAILSPRFYHAIPAKPLPLRKRQAQCLEGNHACDELGEIGNAACCPNDSYCIVNATATTKAACCPIGSTCDSQCNEQQYQCPATVTRTESGSTITTVAPACCGRVCTRTSMFRCAESLGGGCCSYGSVCGTNACISTVSASTSSKPLVTQVPEGCTTSQITCAASMGGGCCAITQSCTLVSGSARCAEAVITPTNSGISLVEEKPDLTVGAKAGISVGVVVGCGLLIGLATWWCLRRRRERSELSSQQPRPTGVIGHVLGGGRDPTDTASEMVSHGAPNHGITQDYFGPDPVVGPYTDYHNESGISTPRAGVPLQPHGPGDIAAPVEIDSRTPELKPEGQLAVSVGNRTPGSRTPGDRTPNLQPQAGDGVYGRYELYGSEYLDPNVAIPSPITPTGSSPPAGPPR</sequence>
<evidence type="ECO:0008006" key="6">
    <source>
        <dbReference type="Google" id="ProtNLM"/>
    </source>
</evidence>
<organism evidence="4 5">
    <name type="scientific">Podospora aff. communis PSN243</name>
    <dbReference type="NCBI Taxonomy" id="3040156"/>
    <lineage>
        <taxon>Eukaryota</taxon>
        <taxon>Fungi</taxon>
        <taxon>Dikarya</taxon>
        <taxon>Ascomycota</taxon>
        <taxon>Pezizomycotina</taxon>
        <taxon>Sordariomycetes</taxon>
        <taxon>Sordariomycetidae</taxon>
        <taxon>Sordariales</taxon>
        <taxon>Podosporaceae</taxon>
        <taxon>Podospora</taxon>
    </lineage>
</organism>
<keyword evidence="2" id="KW-1133">Transmembrane helix</keyword>
<protein>
    <recommendedName>
        <fullName evidence="6">Mid2 domain-containing protein</fullName>
    </recommendedName>
</protein>
<evidence type="ECO:0000256" key="1">
    <source>
        <dbReference type="SAM" id="MobiDB-lite"/>
    </source>
</evidence>
<keyword evidence="2" id="KW-0472">Membrane</keyword>
<feature type="compositionally biased region" description="Low complexity" evidence="1">
    <location>
        <begin position="414"/>
        <end position="426"/>
    </location>
</feature>
<evidence type="ECO:0000256" key="2">
    <source>
        <dbReference type="SAM" id="Phobius"/>
    </source>
</evidence>
<accession>A0AAV9GYM2</accession>